<reference evidence="1 2" key="1">
    <citation type="submission" date="2014-04" db="EMBL/GenBank/DDBJ databases">
        <title>Evolutionary Origins and Diversification of the Mycorrhizal Mutualists.</title>
        <authorList>
            <consortium name="DOE Joint Genome Institute"/>
            <consortium name="Mycorrhizal Genomics Consortium"/>
            <person name="Kohler A."/>
            <person name="Kuo A."/>
            <person name="Nagy L.G."/>
            <person name="Floudas D."/>
            <person name="Copeland A."/>
            <person name="Barry K.W."/>
            <person name="Cichocki N."/>
            <person name="Veneault-Fourrey C."/>
            <person name="LaButti K."/>
            <person name="Lindquist E.A."/>
            <person name="Lipzen A."/>
            <person name="Lundell T."/>
            <person name="Morin E."/>
            <person name="Murat C."/>
            <person name="Riley R."/>
            <person name="Ohm R."/>
            <person name="Sun H."/>
            <person name="Tunlid A."/>
            <person name="Henrissat B."/>
            <person name="Grigoriev I.V."/>
            <person name="Hibbett D.S."/>
            <person name="Martin F."/>
        </authorList>
    </citation>
    <scope>NUCLEOTIDE SEQUENCE [LARGE SCALE GENOMIC DNA]</scope>
    <source>
        <strain evidence="1 2">FD-317 M1</strain>
    </source>
</reference>
<dbReference type="Proteomes" id="UP000053593">
    <property type="component" value="Unassembled WGS sequence"/>
</dbReference>
<accession>A0A0D0CMC5</accession>
<dbReference type="AlphaFoldDB" id="A0A0D0CMC5"/>
<organism evidence="1 2">
    <name type="scientific">Collybiopsis luxurians FD-317 M1</name>
    <dbReference type="NCBI Taxonomy" id="944289"/>
    <lineage>
        <taxon>Eukaryota</taxon>
        <taxon>Fungi</taxon>
        <taxon>Dikarya</taxon>
        <taxon>Basidiomycota</taxon>
        <taxon>Agaricomycotina</taxon>
        <taxon>Agaricomycetes</taxon>
        <taxon>Agaricomycetidae</taxon>
        <taxon>Agaricales</taxon>
        <taxon>Marasmiineae</taxon>
        <taxon>Omphalotaceae</taxon>
        <taxon>Collybiopsis</taxon>
        <taxon>Collybiopsis luxurians</taxon>
    </lineage>
</organism>
<protein>
    <submittedName>
        <fullName evidence="1">Uncharacterized protein</fullName>
    </submittedName>
</protein>
<evidence type="ECO:0000313" key="2">
    <source>
        <dbReference type="Proteomes" id="UP000053593"/>
    </source>
</evidence>
<gene>
    <name evidence="1" type="ORF">GYMLUDRAFT_437491</name>
</gene>
<evidence type="ECO:0000313" key="1">
    <source>
        <dbReference type="EMBL" id="KIK64264.1"/>
    </source>
</evidence>
<keyword evidence="2" id="KW-1185">Reference proteome</keyword>
<proteinExistence type="predicted"/>
<sequence length="67" mass="7579">MSCNEGYGIVAARTNGKGAQARKIITPMKRAFMRSILRSFVRSLPPSSFKLEDLPFPFFKLLTMLQL</sequence>
<name>A0A0D0CMC5_9AGAR</name>
<dbReference type="EMBL" id="KN834762">
    <property type="protein sequence ID" value="KIK64264.1"/>
    <property type="molecule type" value="Genomic_DNA"/>
</dbReference>
<dbReference type="HOGENOM" id="CLU_2812617_0_0_1"/>